<dbReference type="RefSeq" id="WP_092909017.1">
    <property type="nucleotide sequence ID" value="NZ_FOUZ01000013.1"/>
</dbReference>
<reference evidence="2" key="1">
    <citation type="submission" date="2016-10" db="EMBL/GenBank/DDBJ databases">
        <authorList>
            <person name="Varghese N."/>
            <person name="Submissions S."/>
        </authorList>
    </citation>
    <scope>NUCLEOTIDE SEQUENCE [LARGE SCALE GENOMIC DNA]</scope>
    <source>
        <strain evidence="2">XJ109</strain>
    </source>
</reference>
<dbReference type="Proteomes" id="UP000199149">
    <property type="component" value="Unassembled WGS sequence"/>
</dbReference>
<proteinExistence type="predicted"/>
<evidence type="ECO:0000313" key="1">
    <source>
        <dbReference type="EMBL" id="SFN47884.1"/>
    </source>
</evidence>
<organism evidence="1 2">
    <name type="scientific">Algoriella xinjiangensis</name>
    <dbReference type="NCBI Taxonomy" id="684065"/>
    <lineage>
        <taxon>Bacteria</taxon>
        <taxon>Pseudomonadati</taxon>
        <taxon>Bacteroidota</taxon>
        <taxon>Flavobacteriia</taxon>
        <taxon>Flavobacteriales</taxon>
        <taxon>Weeksellaceae</taxon>
        <taxon>Algoriella</taxon>
    </lineage>
</organism>
<evidence type="ECO:0008006" key="3">
    <source>
        <dbReference type="Google" id="ProtNLM"/>
    </source>
</evidence>
<keyword evidence="2" id="KW-1185">Reference proteome</keyword>
<name>A0A1I4ZC83_9FLAO</name>
<evidence type="ECO:0000313" key="2">
    <source>
        <dbReference type="Proteomes" id="UP000199149"/>
    </source>
</evidence>
<accession>A0A1I4ZC83</accession>
<dbReference type="OrthoDB" id="743079at2"/>
<sequence length="300" mass="35101">MNTWKCILPLFLVVIFSCSPNQKKGEVIYFSGRIANAQTDSVYLLLNNREKGFALDFDGNFSDTIQLVDEGYKKLSIDREEFIMYLIPGDSLILDTDLNQIESHFKFSGKGENKNNYLVDKTFKTDQFLTENQAIFKLAPQDFRNKIKAFHQLVYQNLEKSDIKASFVKKEEKNLNYDFINLLYTYKDSYAYYNPAAEQLPVNFLTELDEIDLDNEDDYKTYQSYRNIVLTHLQELLYQGFSADALLQKIKSPSIKKGFLNMLIYELNPNDPNSVAIYETIKKHCDYKPWLDEADKRMKK</sequence>
<gene>
    <name evidence="1" type="ORF">SAMN05421738_11318</name>
</gene>
<dbReference type="EMBL" id="FOUZ01000013">
    <property type="protein sequence ID" value="SFN47884.1"/>
    <property type="molecule type" value="Genomic_DNA"/>
</dbReference>
<dbReference type="AlphaFoldDB" id="A0A1I4ZC83"/>
<dbReference type="STRING" id="684065.SAMN05421738_11318"/>
<protein>
    <recommendedName>
        <fullName evidence="3">DUF4369 domain-containing protein</fullName>
    </recommendedName>
</protein>
<dbReference type="PROSITE" id="PS51257">
    <property type="entry name" value="PROKAR_LIPOPROTEIN"/>
    <property type="match status" value="1"/>
</dbReference>